<dbReference type="InterPro" id="IPR003583">
    <property type="entry name" value="Hlx-hairpin-Hlx_DNA-bd_motif"/>
</dbReference>
<dbReference type="HAMAP" id="MF_00031">
    <property type="entry name" value="DNA_HJ_migration_RuvA"/>
    <property type="match status" value="1"/>
</dbReference>
<sequence length="202" mass="22192">MIALISGKIVYKGIAHVIVDVQGVGYRVFIPLTTFYELPEAGQMITLHIHTNVKEDAINLFGFNTVQERDFFQLMISVSGIGPKIAMNILSGISVPELLNAISSGNVNKLVRIPGVGKKMAERLILELKEKVLKKIMLEKVPEAGVQSRVDDILMEDVLSALVNLGYKNNVAQDALDKVLHSSEEKLGMDKLLKKTLKILAG</sequence>
<name>A0A0W8FSL4_9ZZZZ</name>
<keyword evidence="6" id="KW-0347">Helicase</keyword>
<keyword evidence="6" id="KW-0378">Hydrolase</keyword>
<dbReference type="Gene3D" id="1.10.8.10">
    <property type="entry name" value="DNA helicase RuvA subunit, C-terminal domain"/>
    <property type="match status" value="1"/>
</dbReference>
<dbReference type="GO" id="GO:0006281">
    <property type="term" value="P:DNA repair"/>
    <property type="evidence" value="ECO:0007669"/>
    <property type="project" value="UniProtKB-KW"/>
</dbReference>
<evidence type="ECO:0000256" key="4">
    <source>
        <dbReference type="ARBA" id="ARBA00023204"/>
    </source>
</evidence>
<dbReference type="SUPFAM" id="SSF47781">
    <property type="entry name" value="RuvA domain 2-like"/>
    <property type="match status" value="1"/>
</dbReference>
<protein>
    <submittedName>
        <fullName evidence="6">Holliday junction dna helicase ruva</fullName>
    </submittedName>
</protein>
<dbReference type="AlphaFoldDB" id="A0A0W8FSL4"/>
<evidence type="ECO:0000256" key="1">
    <source>
        <dbReference type="ARBA" id="ARBA00022490"/>
    </source>
</evidence>
<dbReference type="InterPro" id="IPR010994">
    <property type="entry name" value="RuvA_2-like"/>
</dbReference>
<dbReference type="Pfam" id="PF07499">
    <property type="entry name" value="RuvA_C"/>
    <property type="match status" value="1"/>
</dbReference>
<dbReference type="InterPro" id="IPR036267">
    <property type="entry name" value="RuvA_C_sf"/>
</dbReference>
<dbReference type="NCBIfam" id="TIGR00084">
    <property type="entry name" value="ruvA"/>
    <property type="match status" value="1"/>
</dbReference>
<accession>A0A0W8FSL4</accession>
<keyword evidence="2" id="KW-0227">DNA damage</keyword>
<keyword evidence="4" id="KW-0234">DNA repair</keyword>
<proteinExistence type="inferred from homology"/>
<dbReference type="InterPro" id="IPR013849">
    <property type="entry name" value="DNA_helicase_Holl-junc_RuvA_I"/>
</dbReference>
<keyword evidence="6" id="KW-0547">Nucleotide-binding</keyword>
<dbReference type="GO" id="GO:0009378">
    <property type="term" value="F:four-way junction helicase activity"/>
    <property type="evidence" value="ECO:0007669"/>
    <property type="project" value="InterPro"/>
</dbReference>
<dbReference type="CDD" id="cd14332">
    <property type="entry name" value="UBA_RuvA_C"/>
    <property type="match status" value="1"/>
</dbReference>
<gene>
    <name evidence="6" type="ORF">ASZ90_006347</name>
</gene>
<dbReference type="SMART" id="SM00278">
    <property type="entry name" value="HhH1"/>
    <property type="match status" value="2"/>
</dbReference>
<keyword evidence="3" id="KW-0238">DNA-binding</keyword>
<dbReference type="SUPFAM" id="SSF46929">
    <property type="entry name" value="DNA helicase RuvA subunit, C-terminal domain"/>
    <property type="match status" value="1"/>
</dbReference>
<evidence type="ECO:0000256" key="2">
    <source>
        <dbReference type="ARBA" id="ARBA00022763"/>
    </source>
</evidence>
<dbReference type="GO" id="GO:0005524">
    <property type="term" value="F:ATP binding"/>
    <property type="evidence" value="ECO:0007669"/>
    <property type="project" value="InterPro"/>
</dbReference>
<evidence type="ECO:0000259" key="5">
    <source>
        <dbReference type="SMART" id="SM00278"/>
    </source>
</evidence>
<dbReference type="GO" id="GO:0003677">
    <property type="term" value="F:DNA binding"/>
    <property type="evidence" value="ECO:0007669"/>
    <property type="project" value="UniProtKB-KW"/>
</dbReference>
<evidence type="ECO:0000313" key="6">
    <source>
        <dbReference type="EMBL" id="KUG23862.1"/>
    </source>
</evidence>
<organism evidence="6">
    <name type="scientific">hydrocarbon metagenome</name>
    <dbReference type="NCBI Taxonomy" id="938273"/>
    <lineage>
        <taxon>unclassified sequences</taxon>
        <taxon>metagenomes</taxon>
        <taxon>ecological metagenomes</taxon>
    </lineage>
</organism>
<dbReference type="Pfam" id="PF01330">
    <property type="entry name" value="RuvA_N"/>
    <property type="match status" value="1"/>
</dbReference>
<feature type="domain" description="Helix-hairpin-helix DNA-binding motif class 1" evidence="5">
    <location>
        <begin position="108"/>
        <end position="127"/>
    </location>
</feature>
<dbReference type="GO" id="GO:0006310">
    <property type="term" value="P:DNA recombination"/>
    <property type="evidence" value="ECO:0007669"/>
    <property type="project" value="InterPro"/>
</dbReference>
<keyword evidence="1" id="KW-0963">Cytoplasm</keyword>
<keyword evidence="6" id="KW-0067">ATP-binding</keyword>
<dbReference type="EMBL" id="LNQE01000882">
    <property type="protein sequence ID" value="KUG23862.1"/>
    <property type="molecule type" value="Genomic_DNA"/>
</dbReference>
<dbReference type="InterPro" id="IPR012340">
    <property type="entry name" value="NA-bd_OB-fold"/>
</dbReference>
<dbReference type="GO" id="GO:0009379">
    <property type="term" value="C:Holliday junction helicase complex"/>
    <property type="evidence" value="ECO:0007669"/>
    <property type="project" value="InterPro"/>
</dbReference>
<feature type="domain" description="Helix-hairpin-helix DNA-binding motif class 1" evidence="5">
    <location>
        <begin position="73"/>
        <end position="92"/>
    </location>
</feature>
<evidence type="ECO:0000256" key="3">
    <source>
        <dbReference type="ARBA" id="ARBA00023125"/>
    </source>
</evidence>
<dbReference type="Gene3D" id="2.40.50.140">
    <property type="entry name" value="Nucleic acid-binding proteins"/>
    <property type="match status" value="1"/>
</dbReference>
<comment type="caution">
    <text evidence="6">The sequence shown here is derived from an EMBL/GenBank/DDBJ whole genome shotgun (WGS) entry which is preliminary data.</text>
</comment>
<dbReference type="SUPFAM" id="SSF50249">
    <property type="entry name" value="Nucleic acid-binding proteins"/>
    <property type="match status" value="1"/>
</dbReference>
<dbReference type="InterPro" id="IPR011114">
    <property type="entry name" value="RuvA_C"/>
</dbReference>
<dbReference type="Pfam" id="PF14520">
    <property type="entry name" value="HHH_5"/>
    <property type="match status" value="1"/>
</dbReference>
<dbReference type="InterPro" id="IPR000085">
    <property type="entry name" value="RuvA"/>
</dbReference>
<dbReference type="Gene3D" id="1.10.150.20">
    <property type="entry name" value="5' to 3' exonuclease, C-terminal subdomain"/>
    <property type="match status" value="1"/>
</dbReference>
<reference evidence="6" key="1">
    <citation type="journal article" date="2015" name="Proc. Natl. Acad. Sci. U.S.A.">
        <title>Networks of energetic and metabolic interactions define dynamics in microbial communities.</title>
        <authorList>
            <person name="Embree M."/>
            <person name="Liu J.K."/>
            <person name="Al-Bassam M.M."/>
            <person name="Zengler K."/>
        </authorList>
    </citation>
    <scope>NUCLEOTIDE SEQUENCE</scope>
</reference>